<proteinExistence type="predicted"/>
<dbReference type="PANTHER" id="PTHR30105">
    <property type="entry name" value="UNCHARACTERIZED YIBQ-RELATED"/>
    <property type="match status" value="1"/>
</dbReference>
<dbReference type="InterPro" id="IPR011330">
    <property type="entry name" value="Glyco_hydro/deAcase_b/a-brl"/>
</dbReference>
<name>A0ABU3NTT6_9FIRM</name>
<dbReference type="Pfam" id="PF04748">
    <property type="entry name" value="Polysacc_deac_2"/>
    <property type="match status" value="1"/>
</dbReference>
<dbReference type="InterPro" id="IPR006837">
    <property type="entry name" value="Divergent_DAC"/>
</dbReference>
<keyword evidence="2" id="KW-1185">Reference proteome</keyword>
<dbReference type="Proteomes" id="UP001254848">
    <property type="component" value="Unassembled WGS sequence"/>
</dbReference>
<sequence>MFKSSKTRLVLLLLVLGALILYLNVPDKKAKETVVPKDKLYTIEKTGAGAVADYSATAQRIHSAVDKGLAGAKLDSRKVQEERREAPRTAVEGKIRWHARQLALPADSQPDAVKRALSGQLVNTGGEVLATEQDKYEGQAATRVDVGIRDTLGGDPLTLITDRIFIPLPQKPERPTPPKPTGHGNLAIIIDDFGYSGEMVAAFAAMPRPVTFSVLPYRPHSGEAASRALSAGHEVMLHLPMEPMAASEQSEASTIKVTMSDQEIRDITAKALKAVPGIIGVNNHQGSRATSDRRVMNAVLGVLKANNLFFVDSRTSAQSIAYDAARRAGLRSGMNEVFLDGRNEGDYIKGQLRTAARLAVREGSAIAIGHARPATAVALREMIPELEATGVKLVYASQLVR</sequence>
<dbReference type="PANTHER" id="PTHR30105:SF2">
    <property type="entry name" value="DIVERGENT POLYSACCHARIDE DEACETYLASE SUPERFAMILY"/>
    <property type="match status" value="1"/>
</dbReference>
<evidence type="ECO:0000313" key="1">
    <source>
        <dbReference type="EMBL" id="MDT8900218.1"/>
    </source>
</evidence>
<dbReference type="CDD" id="cd10936">
    <property type="entry name" value="CE4_DAC2"/>
    <property type="match status" value="1"/>
</dbReference>
<evidence type="ECO:0000313" key="2">
    <source>
        <dbReference type="Proteomes" id="UP001254848"/>
    </source>
</evidence>
<comment type="caution">
    <text evidence="1">The sequence shown here is derived from an EMBL/GenBank/DDBJ whole genome shotgun (WGS) entry which is preliminary data.</text>
</comment>
<dbReference type="SUPFAM" id="SSF88713">
    <property type="entry name" value="Glycoside hydrolase/deacetylase"/>
    <property type="match status" value="1"/>
</dbReference>
<reference evidence="1 2" key="1">
    <citation type="submission" date="2023-07" db="EMBL/GenBank/DDBJ databases">
        <title>The novel representative of Negativicutes class, Anaeroselena agilis gen. nov. sp. nov.</title>
        <authorList>
            <person name="Prokofeva M.I."/>
            <person name="Elcheninov A.G."/>
            <person name="Klyukina A."/>
            <person name="Kublanov I.V."/>
            <person name="Frolov E.N."/>
            <person name="Podosokorskaya O.A."/>
        </authorList>
    </citation>
    <scope>NUCLEOTIDE SEQUENCE [LARGE SCALE GENOMIC DNA]</scope>
    <source>
        <strain evidence="1 2">4137-cl</strain>
    </source>
</reference>
<dbReference type="Gene3D" id="3.20.20.370">
    <property type="entry name" value="Glycoside hydrolase/deacetylase"/>
    <property type="match status" value="1"/>
</dbReference>
<gene>
    <name evidence="1" type="ORF">Q4T40_03065</name>
</gene>
<organism evidence="1 2">
    <name type="scientific">Anaeroselena agilis</name>
    <dbReference type="NCBI Taxonomy" id="3063788"/>
    <lineage>
        <taxon>Bacteria</taxon>
        <taxon>Bacillati</taxon>
        <taxon>Bacillota</taxon>
        <taxon>Negativicutes</taxon>
        <taxon>Acetonemataceae</taxon>
        <taxon>Anaeroselena</taxon>
    </lineage>
</organism>
<dbReference type="EMBL" id="JAUOZS010000001">
    <property type="protein sequence ID" value="MDT8900218.1"/>
    <property type="molecule type" value="Genomic_DNA"/>
</dbReference>
<dbReference type="RefSeq" id="WP_413778774.1">
    <property type="nucleotide sequence ID" value="NZ_JAUOZS010000001.1"/>
</dbReference>
<protein>
    <submittedName>
        <fullName evidence="1">Divergent polysaccharide deacetylase family protein</fullName>
    </submittedName>
</protein>
<accession>A0ABU3NTT6</accession>